<comment type="caution">
    <text evidence="2">The sequence shown here is derived from an EMBL/GenBank/DDBJ whole genome shotgun (WGS) entry which is preliminary data.</text>
</comment>
<keyword evidence="3" id="KW-1185">Reference proteome</keyword>
<dbReference type="Proteomes" id="UP000029223">
    <property type="component" value="Unassembled WGS sequence"/>
</dbReference>
<evidence type="ECO:0000256" key="1">
    <source>
        <dbReference type="SAM" id="MobiDB-lite"/>
    </source>
</evidence>
<evidence type="ECO:0000313" key="3">
    <source>
        <dbReference type="Proteomes" id="UP000029223"/>
    </source>
</evidence>
<evidence type="ECO:0000313" key="2">
    <source>
        <dbReference type="EMBL" id="GAL25836.1"/>
    </source>
</evidence>
<feature type="region of interest" description="Disordered" evidence="1">
    <location>
        <begin position="153"/>
        <end position="175"/>
    </location>
</feature>
<accession>A0ABQ0JAQ8</accession>
<dbReference type="EMBL" id="BBMS01000013">
    <property type="protein sequence ID" value="GAL25836.1"/>
    <property type="molecule type" value="Genomic_DNA"/>
</dbReference>
<reference evidence="3" key="1">
    <citation type="submission" date="2014-09" db="EMBL/GenBank/DDBJ databases">
        <title>Vibrio variabilis JCM 19239. (C206) whole genome shotgun sequence.</title>
        <authorList>
            <person name="Sawabe T."/>
            <person name="Meirelles P."/>
            <person name="Nakanishi M."/>
            <person name="Sayaka M."/>
            <person name="Hattori M."/>
            <person name="Ohkuma M."/>
        </authorList>
    </citation>
    <scope>NUCLEOTIDE SEQUENCE [LARGE SCALE GENOMIC DNA]</scope>
    <source>
        <strain evidence="3">JCM 19239</strain>
    </source>
</reference>
<name>A0ABQ0JAQ8_9VIBR</name>
<dbReference type="EC" id="3.1.26.12" evidence="2"/>
<proteinExistence type="predicted"/>
<dbReference type="GO" id="GO:0008995">
    <property type="term" value="F:ribonuclease E activity"/>
    <property type="evidence" value="ECO:0007669"/>
    <property type="project" value="UniProtKB-EC"/>
</dbReference>
<reference evidence="3" key="2">
    <citation type="submission" date="2014-09" db="EMBL/GenBank/DDBJ databases">
        <authorList>
            <consortium name="NBRP consortium"/>
            <person name="Sawabe T."/>
            <person name="Meirelles P."/>
            <person name="Nakanishi M."/>
            <person name="Sayaka M."/>
            <person name="Hattori M."/>
            <person name="Ohkuma M."/>
        </authorList>
    </citation>
    <scope>NUCLEOTIDE SEQUENCE [LARGE SCALE GENOMIC DNA]</scope>
    <source>
        <strain evidence="3">JCM 19239</strain>
    </source>
</reference>
<sequence>MAMPEMAMGKVIVMRKPEPVATPEVAADVVETPVITEAPKAVEAPVVETPVVELTVEAPVVETKVEAPVADAPVTQSTATSDANVSEEVVEVVAETPKAQEQAPVEAKPAETEVTAKARFKGHASAPMAKAEGKQELGEIIINAAPVKTERYQPKGAGSQVATNAASAAMTKPNY</sequence>
<organism evidence="2 3">
    <name type="scientific">Vibrio variabilis</name>
    <dbReference type="NCBI Taxonomy" id="990271"/>
    <lineage>
        <taxon>Bacteria</taxon>
        <taxon>Pseudomonadati</taxon>
        <taxon>Pseudomonadota</taxon>
        <taxon>Gammaproteobacteria</taxon>
        <taxon>Vibrionales</taxon>
        <taxon>Vibrionaceae</taxon>
        <taxon>Vibrio</taxon>
    </lineage>
</organism>
<keyword evidence="2" id="KW-0378">Hydrolase</keyword>
<protein>
    <submittedName>
        <fullName evidence="2">Ribonuclease E</fullName>
        <ecNumber evidence="2">3.1.26.12</ecNumber>
    </submittedName>
</protein>
<gene>
    <name evidence="2" type="ORF">JCM19239_1189</name>
</gene>